<dbReference type="GO" id="GO:0008171">
    <property type="term" value="F:O-methyltransferase activity"/>
    <property type="evidence" value="ECO:0007669"/>
    <property type="project" value="InterPro"/>
</dbReference>
<keyword evidence="1" id="KW-0489">Methyltransferase</keyword>
<protein>
    <submittedName>
        <fullName evidence="4">O-methyltransferase family 3</fullName>
    </submittedName>
</protein>
<dbReference type="InterPro" id="IPR029063">
    <property type="entry name" value="SAM-dependent_MTases_sf"/>
</dbReference>
<dbReference type="RefSeq" id="WP_012215138.1">
    <property type="nucleotide sequence ID" value="NC_010085.1"/>
</dbReference>
<dbReference type="GO" id="GO:0032259">
    <property type="term" value="P:methylation"/>
    <property type="evidence" value="ECO:0007669"/>
    <property type="project" value="UniProtKB-KW"/>
</dbReference>
<dbReference type="PANTHER" id="PTHR10509:SF14">
    <property type="entry name" value="CAFFEOYL-COA O-METHYLTRANSFERASE 3-RELATED"/>
    <property type="match status" value="1"/>
</dbReference>
<evidence type="ECO:0000313" key="4">
    <source>
        <dbReference type="EMBL" id="ABX12651.1"/>
    </source>
</evidence>
<evidence type="ECO:0000313" key="5">
    <source>
        <dbReference type="Proteomes" id="UP000000792"/>
    </source>
</evidence>
<dbReference type="PhylomeDB" id="A9A4G2"/>
<dbReference type="Pfam" id="PF01596">
    <property type="entry name" value="Methyltransf_3"/>
    <property type="match status" value="1"/>
</dbReference>
<dbReference type="EMBL" id="CP000866">
    <property type="protein sequence ID" value="ABX12651.1"/>
    <property type="molecule type" value="Genomic_DNA"/>
</dbReference>
<dbReference type="InParanoid" id="A9A4G2"/>
<reference evidence="4 5" key="1">
    <citation type="journal article" date="2010" name="Proc. Natl. Acad. Sci. U.S.A.">
        <title>Nitrosopumilus maritimus genome reveals unique mechanisms for nitrification and autotrophy in globally distributed marine crenarchaea.</title>
        <authorList>
            <person name="Walker C.B."/>
            <person name="de la Torre J.R."/>
            <person name="Klotz M.G."/>
            <person name="Urakawa H."/>
            <person name="Pinel N."/>
            <person name="Arp D.J."/>
            <person name="Brochier-Armanet C."/>
            <person name="Chain P.S."/>
            <person name="Chan P.P."/>
            <person name="Gollabgir A."/>
            <person name="Hemp J."/>
            <person name="Hugler M."/>
            <person name="Karr E.A."/>
            <person name="Konneke M."/>
            <person name="Shin M."/>
            <person name="Lawton T.J."/>
            <person name="Lowe T."/>
            <person name="Martens-Habbena W."/>
            <person name="Sayavedra-Soto L.A."/>
            <person name="Lang D."/>
            <person name="Sievert S.M."/>
            <person name="Rosenzweig A.C."/>
            <person name="Manning G."/>
            <person name="Stahl D.A."/>
        </authorList>
    </citation>
    <scope>NUCLEOTIDE SEQUENCE [LARGE SCALE GENOMIC DNA]</scope>
    <source>
        <strain evidence="4 5">SCM1</strain>
    </source>
</reference>
<keyword evidence="3" id="KW-0949">S-adenosyl-L-methionine</keyword>
<dbReference type="GO" id="GO:0008757">
    <property type="term" value="F:S-adenosylmethionine-dependent methyltransferase activity"/>
    <property type="evidence" value="ECO:0000318"/>
    <property type="project" value="GO_Central"/>
</dbReference>
<keyword evidence="2" id="KW-0808">Transferase</keyword>
<dbReference type="HOGENOM" id="CLU_067676_4_1_2"/>
<dbReference type="eggNOG" id="arCOG00979">
    <property type="taxonomic scope" value="Archaea"/>
</dbReference>
<dbReference type="GeneID" id="5773222"/>
<dbReference type="EnsemblBacteria" id="ABX12651">
    <property type="protein sequence ID" value="ABX12651"/>
    <property type="gene ID" value="Nmar_0755"/>
</dbReference>
<dbReference type="AlphaFoldDB" id="A9A4G2"/>
<name>A9A4G2_NITMS</name>
<dbReference type="InterPro" id="IPR002935">
    <property type="entry name" value="SAM_O-MeTrfase"/>
</dbReference>
<proteinExistence type="predicted"/>
<evidence type="ECO:0000256" key="3">
    <source>
        <dbReference type="ARBA" id="ARBA00022691"/>
    </source>
</evidence>
<sequence length="205" mass="23382">MNKAIFEVLEKLEKQSSLEKSRQVNVSSDERMLAITKETGELLNMLIRLKNAKNMLEVGMSVGYSTIWCAEAIIENNGKIITIEQNAKKIQRAKENFQNANVSEHIAIQEGLAMQILQELSLNEDYKVFFDFVLIDADKENVIEYFDMILPMVSVGGVIVTDNMLYPEKYRESMKEYSSHIQAIQNVRTITSPIGNGEEITIKLR</sequence>
<dbReference type="PROSITE" id="PS51682">
    <property type="entry name" value="SAM_OMT_I"/>
    <property type="match status" value="1"/>
</dbReference>
<dbReference type="Gene3D" id="3.40.50.150">
    <property type="entry name" value="Vaccinia Virus protein VP39"/>
    <property type="match status" value="1"/>
</dbReference>
<dbReference type="STRING" id="436308.Nmar_0755"/>
<dbReference type="SUPFAM" id="SSF53335">
    <property type="entry name" value="S-adenosyl-L-methionine-dependent methyltransferases"/>
    <property type="match status" value="1"/>
</dbReference>
<dbReference type="KEGG" id="nmr:Nmar_0755"/>
<dbReference type="PANTHER" id="PTHR10509">
    <property type="entry name" value="O-METHYLTRANSFERASE-RELATED"/>
    <property type="match status" value="1"/>
</dbReference>
<organism evidence="4 5">
    <name type="scientific">Nitrosopumilus maritimus (strain SCM1)</name>
    <dbReference type="NCBI Taxonomy" id="436308"/>
    <lineage>
        <taxon>Archaea</taxon>
        <taxon>Nitrososphaerota</taxon>
        <taxon>Nitrososphaeria</taxon>
        <taxon>Nitrosopumilales</taxon>
        <taxon>Nitrosopumilaceae</taxon>
        <taxon>Nitrosopumilus</taxon>
    </lineage>
</organism>
<evidence type="ECO:0000256" key="1">
    <source>
        <dbReference type="ARBA" id="ARBA00022603"/>
    </source>
</evidence>
<keyword evidence="5" id="KW-1185">Reference proteome</keyword>
<dbReference type="Proteomes" id="UP000000792">
    <property type="component" value="Chromosome"/>
</dbReference>
<dbReference type="InterPro" id="IPR050362">
    <property type="entry name" value="Cation-dep_OMT"/>
</dbReference>
<evidence type="ECO:0000256" key="2">
    <source>
        <dbReference type="ARBA" id="ARBA00022679"/>
    </source>
</evidence>
<accession>A9A4G2</accession>
<gene>
    <name evidence="4" type="ordered locus">Nmar_0755</name>
</gene>